<dbReference type="STRING" id="1035707.SAMN05216552_10066"/>
<accession>A0A1I7HKL9</accession>
<evidence type="ECO:0008006" key="4">
    <source>
        <dbReference type="Google" id="ProtNLM"/>
    </source>
</evidence>
<evidence type="ECO:0000313" key="3">
    <source>
        <dbReference type="Proteomes" id="UP000199391"/>
    </source>
</evidence>
<dbReference type="RefSeq" id="WP_093555027.1">
    <property type="nucleotide sequence ID" value="NZ_FPBO01000006.1"/>
</dbReference>
<organism evidence="2 3">
    <name type="scientific">Pseudoduganella namucuonensis</name>
    <dbReference type="NCBI Taxonomy" id="1035707"/>
    <lineage>
        <taxon>Bacteria</taxon>
        <taxon>Pseudomonadati</taxon>
        <taxon>Pseudomonadota</taxon>
        <taxon>Betaproteobacteria</taxon>
        <taxon>Burkholderiales</taxon>
        <taxon>Oxalobacteraceae</taxon>
        <taxon>Telluria group</taxon>
        <taxon>Pseudoduganella</taxon>
    </lineage>
</organism>
<dbReference type="GO" id="GO:0016779">
    <property type="term" value="F:nucleotidyltransferase activity"/>
    <property type="evidence" value="ECO:0007669"/>
    <property type="project" value="InterPro"/>
</dbReference>
<dbReference type="InterPro" id="IPR006116">
    <property type="entry name" value="NT_2-5OAS_ClassI-CCAase"/>
</dbReference>
<reference evidence="3" key="1">
    <citation type="submission" date="2016-10" db="EMBL/GenBank/DDBJ databases">
        <authorList>
            <person name="Varghese N."/>
            <person name="Submissions S."/>
        </authorList>
    </citation>
    <scope>NUCLEOTIDE SEQUENCE [LARGE SCALE GENOMIC DNA]</scope>
    <source>
        <strain evidence="3">CGMCC 1.11014</strain>
    </source>
</reference>
<dbReference type="OrthoDB" id="1118920at2"/>
<dbReference type="GO" id="GO:0051607">
    <property type="term" value="P:defense response to virus"/>
    <property type="evidence" value="ECO:0007669"/>
    <property type="project" value="UniProtKB-KW"/>
</dbReference>
<dbReference type="Proteomes" id="UP000199391">
    <property type="component" value="Unassembled WGS sequence"/>
</dbReference>
<dbReference type="AlphaFoldDB" id="A0A1I7HKL9"/>
<evidence type="ECO:0000313" key="2">
    <source>
        <dbReference type="EMBL" id="SFU61182.1"/>
    </source>
</evidence>
<gene>
    <name evidence="2" type="ORF">SAMN05216552_10066</name>
</gene>
<keyword evidence="3" id="KW-1185">Reference proteome</keyword>
<sequence>MKNPPVVAQRILKSLTDRSELRQWEVLIGGLLHRLELDADARADAERAYKALGASIARKLNIPEHDVIVSPQGSMATQTTIRPRGNTNFDLDIFVELLGPGYDRLGPEQMFSLFGKALEGNESVTGVPEEKRRCWRLPYTGKPYYFDVTPAVKGLTYAGQGMRVRDPDTQWAPTNPREFADWFCEIAKHRFQFSETFYRSLVMDSATVNPLPSEKIGIDDVLRRAVQLMKLHRDNMYWEASQHDKDTNPISIIIVTLAAQAYDDLRASGAVFSSPLDAALTLVAKMPEFIDQTNGIYKVLNPKLAGENFADKWNHDGKARANQFGRWHNTLLDDLENLTHLNADRADEATIRKVFGAAGVDAWNASRPAAPTQLGGLISSGLASANPKAPINPGSSNTLG</sequence>
<dbReference type="CDD" id="cd05400">
    <property type="entry name" value="NT_2-5OAS_ClassI-CCAase"/>
    <property type="match status" value="1"/>
</dbReference>
<dbReference type="EMBL" id="FPBO01000006">
    <property type="protein sequence ID" value="SFU61182.1"/>
    <property type="molecule type" value="Genomic_DNA"/>
</dbReference>
<name>A0A1I7HKL9_9BURK</name>
<evidence type="ECO:0000256" key="1">
    <source>
        <dbReference type="ARBA" id="ARBA00023118"/>
    </source>
</evidence>
<proteinExistence type="predicted"/>
<dbReference type="Pfam" id="PF18144">
    <property type="entry name" value="SMODS"/>
    <property type="match status" value="1"/>
</dbReference>
<protein>
    <recommendedName>
        <fullName evidence="4">Nucleotidyltransferase</fullName>
    </recommendedName>
</protein>
<keyword evidence="1" id="KW-0051">Antiviral defense</keyword>